<dbReference type="GO" id="GO:0005737">
    <property type="term" value="C:cytoplasm"/>
    <property type="evidence" value="ECO:0007669"/>
    <property type="project" value="InterPro"/>
</dbReference>
<protein>
    <submittedName>
        <fullName evidence="1">Proline iminopeptidase isoform X2</fullName>
    </submittedName>
</protein>
<dbReference type="PANTHER" id="PTHR43722:SF1">
    <property type="entry name" value="PROLINE IMINOPEPTIDASE"/>
    <property type="match status" value="1"/>
</dbReference>
<sequence length="197" mass="22198">MGLRGLNITNLLPTFASPPSLHTSVPLLSASLTASFPSSHSCLPSRPPFSRRRNLALRVQNLGYQLDRELMEPGKESPESNRNLYPHIEPYDAGFLKVSEIHTVYYEQSGNPSGYPVVFLHGGPGGGTTPSNRRFFDPEFFRIILFDQVTMLIFRLLSLHLLNFRLHFFGILVSSERCRQQHTSCLLGGKHHMGSYQ</sequence>
<dbReference type="Gene3D" id="3.40.50.1820">
    <property type="entry name" value="alpha/beta hydrolase"/>
    <property type="match status" value="1"/>
</dbReference>
<dbReference type="EMBL" id="GGEC01025129">
    <property type="protein sequence ID" value="MBX05613.1"/>
    <property type="molecule type" value="Transcribed_RNA"/>
</dbReference>
<proteinExistence type="predicted"/>
<organism evidence="1">
    <name type="scientific">Rhizophora mucronata</name>
    <name type="common">Asiatic mangrove</name>
    <dbReference type="NCBI Taxonomy" id="61149"/>
    <lineage>
        <taxon>Eukaryota</taxon>
        <taxon>Viridiplantae</taxon>
        <taxon>Streptophyta</taxon>
        <taxon>Embryophyta</taxon>
        <taxon>Tracheophyta</taxon>
        <taxon>Spermatophyta</taxon>
        <taxon>Magnoliopsida</taxon>
        <taxon>eudicotyledons</taxon>
        <taxon>Gunneridae</taxon>
        <taxon>Pentapetalae</taxon>
        <taxon>rosids</taxon>
        <taxon>fabids</taxon>
        <taxon>Malpighiales</taxon>
        <taxon>Rhizophoraceae</taxon>
        <taxon>Rhizophora</taxon>
    </lineage>
</organism>
<dbReference type="InterPro" id="IPR029058">
    <property type="entry name" value="AB_hydrolase_fold"/>
</dbReference>
<dbReference type="InterPro" id="IPR005944">
    <property type="entry name" value="Pro_iminopeptidase"/>
</dbReference>
<name>A0A2P2KIR7_RHIMU</name>
<evidence type="ECO:0000313" key="1">
    <source>
        <dbReference type="EMBL" id="MBX05613.1"/>
    </source>
</evidence>
<reference evidence="1" key="1">
    <citation type="submission" date="2018-02" db="EMBL/GenBank/DDBJ databases">
        <title>Rhizophora mucronata_Transcriptome.</title>
        <authorList>
            <person name="Meera S.P."/>
            <person name="Sreeshan A."/>
            <person name="Augustine A."/>
        </authorList>
    </citation>
    <scope>NUCLEOTIDE SEQUENCE</scope>
    <source>
        <tissue evidence="1">Leaf</tissue>
    </source>
</reference>
<dbReference type="PANTHER" id="PTHR43722">
    <property type="entry name" value="PROLINE IMINOPEPTIDASE"/>
    <property type="match status" value="1"/>
</dbReference>
<dbReference type="AlphaFoldDB" id="A0A2P2KIR7"/>
<dbReference type="GO" id="GO:0004177">
    <property type="term" value="F:aminopeptidase activity"/>
    <property type="evidence" value="ECO:0007669"/>
    <property type="project" value="UniProtKB-EC"/>
</dbReference>
<accession>A0A2P2KIR7</accession>
<dbReference type="GO" id="GO:0006508">
    <property type="term" value="P:proteolysis"/>
    <property type="evidence" value="ECO:0007669"/>
    <property type="project" value="InterPro"/>
</dbReference>
<dbReference type="SUPFAM" id="SSF53474">
    <property type="entry name" value="alpha/beta-Hydrolases"/>
    <property type="match status" value="1"/>
</dbReference>